<evidence type="ECO:0000313" key="2">
    <source>
        <dbReference type="Proteomes" id="UP000276345"/>
    </source>
</evidence>
<protein>
    <recommendedName>
        <fullName evidence="3">DUF4393 domain-containing protein</fullName>
    </recommendedName>
</protein>
<dbReference type="AlphaFoldDB" id="A0A447NJJ6"/>
<dbReference type="Pfam" id="PF14337">
    <property type="entry name" value="Abi_alpha"/>
    <property type="match status" value="1"/>
</dbReference>
<evidence type="ECO:0008006" key="3">
    <source>
        <dbReference type="Google" id="ProtNLM"/>
    </source>
</evidence>
<dbReference type="Proteomes" id="UP000276345">
    <property type="component" value="Chromosome"/>
</dbReference>
<evidence type="ECO:0000313" key="1">
    <source>
        <dbReference type="EMBL" id="VEA03474.1"/>
    </source>
</evidence>
<organism evidence="1 2">
    <name type="scientific">Salmonella enterica subsp. enterica serovar Sanjuan</name>
    <dbReference type="NCBI Taxonomy" id="1160765"/>
    <lineage>
        <taxon>Bacteria</taxon>
        <taxon>Pseudomonadati</taxon>
        <taxon>Pseudomonadota</taxon>
        <taxon>Gammaproteobacteria</taxon>
        <taxon>Enterobacterales</taxon>
        <taxon>Enterobacteriaceae</taxon>
        <taxon>Salmonella</taxon>
    </lineage>
</organism>
<accession>A0A447NJJ6</accession>
<name>A0A447NJJ6_SALET</name>
<dbReference type="InterPro" id="IPR025506">
    <property type="entry name" value="Abi_alpha"/>
</dbReference>
<reference evidence="1 2" key="1">
    <citation type="submission" date="2018-12" db="EMBL/GenBank/DDBJ databases">
        <authorList>
            <consortium name="Pathogen Informatics"/>
        </authorList>
    </citation>
    <scope>NUCLEOTIDE SEQUENCE [LARGE SCALE GENOMIC DNA]</scope>
    <source>
        <strain evidence="1 2">NCTC7406</strain>
    </source>
</reference>
<dbReference type="EMBL" id="LR134142">
    <property type="protein sequence ID" value="VEA03474.1"/>
    <property type="molecule type" value="Genomic_DNA"/>
</dbReference>
<proteinExistence type="predicted"/>
<gene>
    <name evidence="1" type="ORF">NCTC7406_00883</name>
</gene>
<sequence>MDNGEIVSKVIDSKVVENTYNDALSPGLKELGKVGVDLAKTARLLLAPLQIAATFQDRLERFLREMNERVPESRRIEVAPEISGPAIESMRFLDESNALWGLFKEVLFKSADQKYVELVHPSFVQIIKQLTRDEALLLLKLDVDSFYQVYTQDLDRQENKFVNRKTESSTIPVDELFSPESMGIYYSHLESLSLVRWPVTKQDPIIVQGVQVGIRCFSEIHLTDFGKLFVSACIPPVNADI</sequence>